<organism evidence="2 3">
    <name type="scientific">Willisornis vidua</name>
    <name type="common">Xingu scale-backed antbird</name>
    <dbReference type="NCBI Taxonomy" id="1566151"/>
    <lineage>
        <taxon>Eukaryota</taxon>
        <taxon>Metazoa</taxon>
        <taxon>Chordata</taxon>
        <taxon>Craniata</taxon>
        <taxon>Vertebrata</taxon>
        <taxon>Euteleostomi</taxon>
        <taxon>Archelosauria</taxon>
        <taxon>Archosauria</taxon>
        <taxon>Dinosauria</taxon>
        <taxon>Saurischia</taxon>
        <taxon>Theropoda</taxon>
        <taxon>Coelurosauria</taxon>
        <taxon>Aves</taxon>
        <taxon>Neognathae</taxon>
        <taxon>Neoaves</taxon>
        <taxon>Telluraves</taxon>
        <taxon>Australaves</taxon>
        <taxon>Passeriformes</taxon>
        <taxon>Thamnophilidae</taxon>
        <taxon>Willisornis</taxon>
    </lineage>
</organism>
<comment type="caution">
    <text evidence="2">The sequence shown here is derived from an EMBL/GenBank/DDBJ whole genome shotgun (WGS) entry which is preliminary data.</text>
</comment>
<evidence type="ECO:0000256" key="1">
    <source>
        <dbReference type="SAM" id="MobiDB-lite"/>
    </source>
</evidence>
<dbReference type="EMBL" id="WHWB01034701">
    <property type="protein sequence ID" value="KAJ7405565.1"/>
    <property type="molecule type" value="Genomic_DNA"/>
</dbReference>
<sequence length="91" mass="9717">MPASSKADPLLAKANPINSGGSASGITDLTRTAGVMTGLERWEELLFCASLFLVQDQGVNLGFVIPAMPKYKDLALESTLRRAKDETDHPA</sequence>
<gene>
    <name evidence="2" type="ORF">WISP_138786</name>
</gene>
<keyword evidence="3" id="KW-1185">Reference proteome</keyword>
<evidence type="ECO:0000313" key="3">
    <source>
        <dbReference type="Proteomes" id="UP001145742"/>
    </source>
</evidence>
<evidence type="ECO:0000313" key="2">
    <source>
        <dbReference type="EMBL" id="KAJ7405565.1"/>
    </source>
</evidence>
<proteinExistence type="predicted"/>
<accession>A0ABQ9CMN6</accession>
<protein>
    <submittedName>
        <fullName evidence="2">Uncharacterized protein</fullName>
    </submittedName>
</protein>
<name>A0ABQ9CMN6_9PASS</name>
<reference evidence="2" key="1">
    <citation type="submission" date="2019-10" db="EMBL/GenBank/DDBJ databases">
        <authorList>
            <person name="Soares A.E.R."/>
            <person name="Aleixo A."/>
            <person name="Schneider P."/>
            <person name="Miyaki C.Y."/>
            <person name="Schneider M.P."/>
            <person name="Mello C."/>
            <person name="Vasconcelos A.T.R."/>
        </authorList>
    </citation>
    <scope>NUCLEOTIDE SEQUENCE</scope>
    <source>
        <tissue evidence="2">Muscle</tissue>
    </source>
</reference>
<dbReference type="Proteomes" id="UP001145742">
    <property type="component" value="Unassembled WGS sequence"/>
</dbReference>
<feature type="compositionally biased region" description="Polar residues" evidence="1">
    <location>
        <begin position="16"/>
        <end position="27"/>
    </location>
</feature>
<feature type="region of interest" description="Disordered" evidence="1">
    <location>
        <begin position="1"/>
        <end position="27"/>
    </location>
</feature>